<gene>
    <name evidence="3" type="ORF">EI42_01746</name>
</gene>
<dbReference type="OrthoDB" id="145323at2"/>
<organism evidence="3 4">
    <name type="scientific">Thermosporothrix hazakensis</name>
    <dbReference type="NCBI Taxonomy" id="644383"/>
    <lineage>
        <taxon>Bacteria</taxon>
        <taxon>Bacillati</taxon>
        <taxon>Chloroflexota</taxon>
        <taxon>Ktedonobacteria</taxon>
        <taxon>Ktedonobacterales</taxon>
        <taxon>Thermosporotrichaceae</taxon>
        <taxon>Thermosporothrix</taxon>
    </lineage>
</organism>
<evidence type="ECO:0000259" key="1">
    <source>
        <dbReference type="Pfam" id="PF04738"/>
    </source>
</evidence>
<evidence type="ECO:0000259" key="2">
    <source>
        <dbReference type="Pfam" id="PF14028"/>
    </source>
</evidence>
<comment type="caution">
    <text evidence="3">The sequence shown here is derived from an EMBL/GenBank/DDBJ whole genome shotgun (WGS) entry which is preliminary data.</text>
</comment>
<protein>
    <submittedName>
        <fullName evidence="3">Thiopeptide-type bacteriocin biosynthesis protein</fullName>
    </submittedName>
</protein>
<dbReference type="NCBIfam" id="TIGR03891">
    <property type="entry name" value="thiopep_ocin"/>
    <property type="match status" value="1"/>
</dbReference>
<dbReference type="InterPro" id="IPR006827">
    <property type="entry name" value="Lant_deHydtase_N"/>
</dbReference>
<dbReference type="Proteomes" id="UP000248806">
    <property type="component" value="Unassembled WGS sequence"/>
</dbReference>
<reference evidence="3 4" key="1">
    <citation type="submission" date="2018-06" db="EMBL/GenBank/DDBJ databases">
        <title>Genomic Encyclopedia of Archaeal and Bacterial Type Strains, Phase II (KMG-II): from individual species to whole genera.</title>
        <authorList>
            <person name="Goeker M."/>
        </authorList>
    </citation>
    <scope>NUCLEOTIDE SEQUENCE [LARGE SCALE GENOMIC DNA]</scope>
    <source>
        <strain evidence="3 4">ATCC BAA-1881</strain>
    </source>
</reference>
<dbReference type="AlphaFoldDB" id="A0A326UD60"/>
<keyword evidence="4" id="KW-1185">Reference proteome</keyword>
<dbReference type="Pfam" id="PF14028">
    <property type="entry name" value="Lant_dehydr_C"/>
    <property type="match status" value="1"/>
</dbReference>
<sequence>MEIYQPADFFLVRCPLLPAETFLQLFPQEVRQPDEAYQHTYGEARRLVSLPLVERALRVASTDIFEGIASMQENAPTRRRERAYSRVLRYLNRMCMRPTPFGLFAGVAVGTFSDETTLQAGSPLLHHTRTRPDMSWLLALIQQIEEDAELVPCLRVQANQAVFVAGHRAVLPHADVYGIGDARSITLRATPVVCFVLEAAREPLPYVHLARKVQEAFPTASPQQVEQLLRQLWENHFLISDLRPPLTSAQPERYVLDRLRQLELTAPLAAQLEEVIELAGAVDRAEQPLERLVYKQQQLLPNQKGQAFQLDVALHLERPQLHRQIGEEVTEAVEVLMRLSTASGYSAHLQQYAHAFVERYGLDAEIPVLELLSPELGLDAPPGYLEPPRSYALPPMERARSEKRDQLLCSLLAETLQKGHDNLYLTDELVQQLTLWEPDGQHLAPPPALELFLQVQAESPEAIDRGEWVGVIAPSGLSYGGRTFCRFFDVLGEHGLNRLRAYTRQEEALFSEDVIFAEMSYLPIFGRGANVAIRPDLRDYEIVLNTTPSARHVLSLQDLVVGVVGERFSLRSRSLGKEVIVTQSHLLNLQRAPNVCRFLLEISEQRMAGPALFDWGMMASAPFLPRVTRGKMILSPARWNLRPAMIELDGDGSEQERFFRGVRRWRELWRVPRYVYLSHFDNRLLLDLEHPLCVAELREELTKAKDGLRLEEMLPDFSHLWLRNAEGQPYVAELVVPVLLRDRALLQRSSEQAAIQQKVYPPRPVSQLERRQLPGEAWTYLKLYTVPGRHDEVIAGPLRSLVAALQEARLIDRWFFLRYADPAPHLRVRFHASSEQHQETVLLSVLDWARELVRRGIISNIVMESYDREIERYGGPEAIDALEQVFTGDSERTSALVAALYNGLLTLDTKLVAVFTLDCLFEQWGYDFAERLAFLQKRTRKYEASDVFRPLRKQCCALLEGEPDAQRDLLCELSLDREGIVRQTAGHIRQLAQKGALWMPEPFILESLAHMHINRLLGMDLQQERTLYACWRHALESVQKRRIAKEGKS</sequence>
<proteinExistence type="predicted"/>
<dbReference type="RefSeq" id="WP_111320894.1">
    <property type="nucleotide sequence ID" value="NZ_BIFX01000002.1"/>
</dbReference>
<accession>A0A326UD60</accession>
<dbReference type="Pfam" id="PF04738">
    <property type="entry name" value="Lant_dehydr_N"/>
    <property type="match status" value="1"/>
</dbReference>
<feature type="domain" description="Lantibiotic dehydratase N-terminal" evidence="1">
    <location>
        <begin position="51"/>
        <end position="697"/>
    </location>
</feature>
<evidence type="ECO:0000313" key="3">
    <source>
        <dbReference type="EMBL" id="PZW32654.1"/>
    </source>
</evidence>
<feature type="domain" description="Thiopeptide-type bacteriocin biosynthesis" evidence="2">
    <location>
        <begin position="778"/>
        <end position="1035"/>
    </location>
</feature>
<dbReference type="InterPro" id="IPR023809">
    <property type="entry name" value="Thiopep_bacteriocin_synth_dom"/>
</dbReference>
<evidence type="ECO:0000313" key="4">
    <source>
        <dbReference type="Proteomes" id="UP000248806"/>
    </source>
</evidence>
<name>A0A326UD60_THEHA</name>
<dbReference type="EMBL" id="QKUF01000004">
    <property type="protein sequence ID" value="PZW32654.1"/>
    <property type="molecule type" value="Genomic_DNA"/>
</dbReference>